<evidence type="ECO:0000256" key="6">
    <source>
        <dbReference type="ARBA" id="ARBA00023180"/>
    </source>
</evidence>
<dbReference type="SMART" id="SM00409">
    <property type="entry name" value="IG"/>
    <property type="match status" value="1"/>
</dbReference>
<dbReference type="PANTHER" id="PTHR23277">
    <property type="entry name" value="NECTIN-RELATED"/>
    <property type="match status" value="1"/>
</dbReference>
<reference evidence="9 10" key="1">
    <citation type="submission" date="2021-07" db="EMBL/GenBank/DDBJ databases">
        <authorList>
            <person name="Palmer J.M."/>
        </authorList>
    </citation>
    <scope>NUCLEOTIDE SEQUENCE [LARGE SCALE GENOMIC DNA]</scope>
    <source>
        <strain evidence="9 10">AT_MEX2019</strain>
        <tissue evidence="9">Muscle</tissue>
    </source>
</reference>
<evidence type="ECO:0000313" key="9">
    <source>
        <dbReference type="EMBL" id="MED6239608.1"/>
    </source>
</evidence>
<accession>A0ABU7APU0</accession>
<feature type="chain" id="PRO_5045254702" description="Ig-like domain-containing protein" evidence="7">
    <location>
        <begin position="25"/>
        <end position="133"/>
    </location>
</feature>
<dbReference type="InterPro" id="IPR051427">
    <property type="entry name" value="Nectin/Nectin-like"/>
</dbReference>
<dbReference type="InterPro" id="IPR013783">
    <property type="entry name" value="Ig-like_fold"/>
</dbReference>
<evidence type="ECO:0000256" key="5">
    <source>
        <dbReference type="ARBA" id="ARBA00023157"/>
    </source>
</evidence>
<keyword evidence="6" id="KW-0325">Glycoprotein</keyword>
<proteinExistence type="predicted"/>
<dbReference type="InterPro" id="IPR007110">
    <property type="entry name" value="Ig-like_dom"/>
</dbReference>
<sequence length="133" mass="14708">MRTCNRQSLVLSLIFISLFPDLQALEVKPEVTGLIGQEVVLKCPFIPGPQNSTIDQIQWDIQSLSVNSTILVFSSIYGMSIKESPLKERVNITEQSLKIRDVKMIDAGLYTCSISTFPSGSLKATTKLFVLGK</sequence>
<evidence type="ECO:0000256" key="3">
    <source>
        <dbReference type="ARBA" id="ARBA00022737"/>
    </source>
</evidence>
<keyword evidence="2 7" id="KW-0732">Signal</keyword>
<feature type="domain" description="Ig-like" evidence="8">
    <location>
        <begin position="20"/>
        <end position="129"/>
    </location>
</feature>
<dbReference type="Proteomes" id="UP001345963">
    <property type="component" value="Unassembled WGS sequence"/>
</dbReference>
<evidence type="ECO:0000259" key="8">
    <source>
        <dbReference type="PROSITE" id="PS50835"/>
    </source>
</evidence>
<dbReference type="EMBL" id="JAHUTI010021692">
    <property type="protein sequence ID" value="MED6239608.1"/>
    <property type="molecule type" value="Genomic_DNA"/>
</dbReference>
<dbReference type="SUPFAM" id="SSF48726">
    <property type="entry name" value="Immunoglobulin"/>
    <property type="match status" value="1"/>
</dbReference>
<comment type="subcellular location">
    <subcellularLocation>
        <location evidence="1">Membrane</location>
    </subcellularLocation>
</comment>
<feature type="signal peptide" evidence="7">
    <location>
        <begin position="1"/>
        <end position="24"/>
    </location>
</feature>
<dbReference type="InterPro" id="IPR013106">
    <property type="entry name" value="Ig_V-set"/>
</dbReference>
<protein>
    <recommendedName>
        <fullName evidence="8">Ig-like domain-containing protein</fullName>
    </recommendedName>
</protein>
<name>A0ABU7APU0_9TELE</name>
<organism evidence="9 10">
    <name type="scientific">Ataeniobius toweri</name>
    <dbReference type="NCBI Taxonomy" id="208326"/>
    <lineage>
        <taxon>Eukaryota</taxon>
        <taxon>Metazoa</taxon>
        <taxon>Chordata</taxon>
        <taxon>Craniata</taxon>
        <taxon>Vertebrata</taxon>
        <taxon>Euteleostomi</taxon>
        <taxon>Actinopterygii</taxon>
        <taxon>Neopterygii</taxon>
        <taxon>Teleostei</taxon>
        <taxon>Neoteleostei</taxon>
        <taxon>Acanthomorphata</taxon>
        <taxon>Ovalentaria</taxon>
        <taxon>Atherinomorphae</taxon>
        <taxon>Cyprinodontiformes</taxon>
        <taxon>Goodeidae</taxon>
        <taxon>Ataeniobius</taxon>
    </lineage>
</organism>
<comment type="caution">
    <text evidence="9">The sequence shown here is derived from an EMBL/GenBank/DDBJ whole genome shotgun (WGS) entry which is preliminary data.</text>
</comment>
<gene>
    <name evidence="9" type="ORF">ATANTOWER_008566</name>
</gene>
<dbReference type="PANTHER" id="PTHR23277:SF109">
    <property type="entry name" value="POLIOVIRUS RECEPTOR"/>
    <property type="match status" value="1"/>
</dbReference>
<dbReference type="Gene3D" id="2.60.40.10">
    <property type="entry name" value="Immunoglobulins"/>
    <property type="match status" value="1"/>
</dbReference>
<evidence type="ECO:0000256" key="7">
    <source>
        <dbReference type="SAM" id="SignalP"/>
    </source>
</evidence>
<evidence type="ECO:0000256" key="2">
    <source>
        <dbReference type="ARBA" id="ARBA00022729"/>
    </source>
</evidence>
<dbReference type="InterPro" id="IPR036179">
    <property type="entry name" value="Ig-like_dom_sf"/>
</dbReference>
<keyword evidence="4" id="KW-0472">Membrane</keyword>
<dbReference type="PROSITE" id="PS50835">
    <property type="entry name" value="IG_LIKE"/>
    <property type="match status" value="1"/>
</dbReference>
<keyword evidence="5" id="KW-1015">Disulfide bond</keyword>
<keyword evidence="3" id="KW-0677">Repeat</keyword>
<dbReference type="InterPro" id="IPR003599">
    <property type="entry name" value="Ig_sub"/>
</dbReference>
<evidence type="ECO:0000313" key="10">
    <source>
        <dbReference type="Proteomes" id="UP001345963"/>
    </source>
</evidence>
<evidence type="ECO:0000256" key="1">
    <source>
        <dbReference type="ARBA" id="ARBA00004370"/>
    </source>
</evidence>
<evidence type="ECO:0000256" key="4">
    <source>
        <dbReference type="ARBA" id="ARBA00023136"/>
    </source>
</evidence>
<keyword evidence="10" id="KW-1185">Reference proteome</keyword>
<dbReference type="Pfam" id="PF07686">
    <property type="entry name" value="V-set"/>
    <property type="match status" value="1"/>
</dbReference>